<dbReference type="Proteomes" id="UP000605848">
    <property type="component" value="Unassembled WGS sequence"/>
</dbReference>
<proteinExistence type="predicted"/>
<dbReference type="EMBL" id="JAEQMY010000142">
    <property type="protein sequence ID" value="MBL0408052.1"/>
    <property type="molecule type" value="Genomic_DNA"/>
</dbReference>
<keyword evidence="2" id="KW-1185">Reference proteome</keyword>
<evidence type="ECO:0000313" key="1">
    <source>
        <dbReference type="EMBL" id="MBL0408052.1"/>
    </source>
</evidence>
<organism evidence="1 2">
    <name type="scientific">Microvirga aerilata</name>
    <dbReference type="NCBI Taxonomy" id="670292"/>
    <lineage>
        <taxon>Bacteria</taxon>
        <taxon>Pseudomonadati</taxon>
        <taxon>Pseudomonadota</taxon>
        <taxon>Alphaproteobacteria</taxon>
        <taxon>Hyphomicrobiales</taxon>
        <taxon>Methylobacteriaceae</taxon>
        <taxon>Microvirga</taxon>
    </lineage>
</organism>
<dbReference type="RefSeq" id="WP_202065708.1">
    <property type="nucleotide sequence ID" value="NZ_JAEQMY010000142.1"/>
</dbReference>
<gene>
    <name evidence="1" type="ORF">JKG68_29590</name>
</gene>
<comment type="caution">
    <text evidence="1">The sequence shown here is derived from an EMBL/GenBank/DDBJ whole genome shotgun (WGS) entry which is preliminary data.</text>
</comment>
<dbReference type="AlphaFoldDB" id="A0A936ZD73"/>
<sequence length="97" mass="10639">MTSGEAFFRGSQVYDPVALLRGDDEILYIARVGMKASQRFMILTPTGEPAWPHEPLGSLSDAAWALQAHGWHAVTPEPIGPNERPAKTLARLLTERA</sequence>
<reference evidence="1" key="1">
    <citation type="submission" date="2021-01" db="EMBL/GenBank/DDBJ databases">
        <title>Microvirga sp.</title>
        <authorList>
            <person name="Kim M.K."/>
        </authorList>
    </citation>
    <scope>NUCLEOTIDE SEQUENCE</scope>
    <source>
        <strain evidence="1">5420S-16</strain>
    </source>
</reference>
<name>A0A936ZD73_9HYPH</name>
<evidence type="ECO:0000313" key="2">
    <source>
        <dbReference type="Proteomes" id="UP000605848"/>
    </source>
</evidence>
<protein>
    <submittedName>
        <fullName evidence="1">Uncharacterized protein</fullName>
    </submittedName>
</protein>
<accession>A0A936ZD73</accession>